<reference evidence="1 2" key="1">
    <citation type="submission" date="2017-11" db="EMBL/GenBank/DDBJ databases">
        <authorList>
            <person name="Duchaud E."/>
        </authorList>
    </citation>
    <scope>NUCLEOTIDE SEQUENCE [LARGE SCALE GENOMIC DNA]</scope>
    <source>
        <strain evidence="1 2">TNO010</strain>
    </source>
</reference>
<dbReference type="Proteomes" id="UP000490060">
    <property type="component" value="Unassembled WGS sequence"/>
</dbReference>
<dbReference type="EMBL" id="OENE01000019">
    <property type="protein sequence ID" value="SOU88973.1"/>
    <property type="molecule type" value="Genomic_DNA"/>
</dbReference>
<proteinExistence type="predicted"/>
<protein>
    <submittedName>
        <fullName evidence="1">Uncharacterized protein</fullName>
    </submittedName>
</protein>
<name>A0A2I2M8W1_9FLAO</name>
<accession>A0A2I2M8W1</accession>
<evidence type="ECO:0000313" key="1">
    <source>
        <dbReference type="EMBL" id="SOU88973.1"/>
    </source>
</evidence>
<sequence length="72" mass="8348">MKKIYTMNNLIKKATYISVLVVCAYFMKPEKVDAGVAGWDFNRGTGEWIENHQTQRGYCRGSWWHSTCIGTR</sequence>
<evidence type="ECO:0000313" key="2">
    <source>
        <dbReference type="Proteomes" id="UP000490060"/>
    </source>
</evidence>
<dbReference type="AlphaFoldDB" id="A0A2I2M8W1"/>
<gene>
    <name evidence="1" type="ORF">TNO010_260033</name>
</gene>
<organism evidence="1 2">
    <name type="scientific">Tenacibaculum finnmarkense genomovar ulcerans</name>
    <dbReference type="NCBI Taxonomy" id="2781388"/>
    <lineage>
        <taxon>Bacteria</taxon>
        <taxon>Pseudomonadati</taxon>
        <taxon>Bacteroidota</taxon>
        <taxon>Flavobacteriia</taxon>
        <taxon>Flavobacteriales</taxon>
        <taxon>Flavobacteriaceae</taxon>
        <taxon>Tenacibaculum</taxon>
        <taxon>Tenacibaculum finnmarkense</taxon>
    </lineage>
</organism>